<keyword evidence="4" id="KW-1185">Reference proteome</keyword>
<evidence type="ECO:0000259" key="2">
    <source>
        <dbReference type="PROSITE" id="PS50137"/>
    </source>
</evidence>
<dbReference type="Gene3D" id="3.30.160.20">
    <property type="match status" value="1"/>
</dbReference>
<dbReference type="GO" id="GO:0003723">
    <property type="term" value="F:RNA binding"/>
    <property type="evidence" value="ECO:0007669"/>
    <property type="project" value="UniProtKB-UniRule"/>
</dbReference>
<reference evidence="3" key="1">
    <citation type="submission" date="2014-01" db="EMBL/GenBank/DDBJ databases">
        <authorList>
            <person name="Aslett M."/>
        </authorList>
    </citation>
    <scope>NUCLEOTIDE SEQUENCE</scope>
</reference>
<gene>
    <name evidence="3" type="ORF">TTRE_0000851401</name>
</gene>
<protein>
    <recommendedName>
        <fullName evidence="2">DRBM domain-containing protein</fullName>
    </recommendedName>
</protein>
<reference evidence="3" key="2">
    <citation type="submission" date="2014-03" db="EMBL/GenBank/DDBJ databases">
        <title>The whipworm genome and dual-species transcriptomics of an intimate host-pathogen interaction.</title>
        <authorList>
            <person name="Foth B.J."/>
            <person name="Tsai I.J."/>
            <person name="Reid A.J."/>
            <person name="Bancroft A.J."/>
            <person name="Nichol S."/>
            <person name="Tracey A."/>
            <person name="Holroyd N."/>
            <person name="Cotton J.A."/>
            <person name="Stanley E.J."/>
            <person name="Zarowiecki M."/>
            <person name="Liu J.Z."/>
            <person name="Huckvale T."/>
            <person name="Cooper P.J."/>
            <person name="Grencis R.K."/>
            <person name="Berriman M."/>
        </authorList>
    </citation>
    <scope>NUCLEOTIDE SEQUENCE [LARGE SCALE GENOMIC DNA]</scope>
</reference>
<evidence type="ECO:0000256" key="1">
    <source>
        <dbReference type="PROSITE-ProRule" id="PRU00266"/>
    </source>
</evidence>
<dbReference type="EMBL" id="HG806921">
    <property type="protein sequence ID" value="CDW60157.1"/>
    <property type="molecule type" value="Genomic_DNA"/>
</dbReference>
<dbReference type="Proteomes" id="UP000030665">
    <property type="component" value="Unassembled WGS sequence"/>
</dbReference>
<dbReference type="PROSITE" id="PS50137">
    <property type="entry name" value="DS_RBD"/>
    <property type="match status" value="1"/>
</dbReference>
<keyword evidence="1" id="KW-0694">RNA-binding</keyword>
<organism evidence="3 4">
    <name type="scientific">Trichuris trichiura</name>
    <name type="common">Whipworm</name>
    <name type="synonym">Trichocephalus trichiurus</name>
    <dbReference type="NCBI Taxonomy" id="36087"/>
    <lineage>
        <taxon>Eukaryota</taxon>
        <taxon>Metazoa</taxon>
        <taxon>Ecdysozoa</taxon>
        <taxon>Nematoda</taxon>
        <taxon>Enoplea</taxon>
        <taxon>Dorylaimia</taxon>
        <taxon>Trichinellida</taxon>
        <taxon>Trichuridae</taxon>
        <taxon>Trichuris</taxon>
    </lineage>
</organism>
<evidence type="ECO:0000313" key="3">
    <source>
        <dbReference type="EMBL" id="CDW60157.1"/>
    </source>
</evidence>
<proteinExistence type="predicted"/>
<dbReference type="InterPro" id="IPR014720">
    <property type="entry name" value="dsRBD_dom"/>
</dbReference>
<dbReference type="SUPFAM" id="SSF54768">
    <property type="entry name" value="dsRNA-binding domain-like"/>
    <property type="match status" value="1"/>
</dbReference>
<sequence length="253" mass="29554">MDENVIITQWICILQPVWFVLMQVHDFYEKNRKQALSILNELSQLYAGRISYHWYTFVSDEGVTKSVLMRWDSLILQAQVTAVTVKETKRLAAELLAHFLFCSGWLPKKLQPQLVQENVDFTYDQKIISVLEKVNVKNVVKLFEIQQKRHRPLPLFKLVEPAYPTANAGLYVVNAVCEGYTTVGFGRTKRTAKEMAAAKMNKLIKNRVMSTRPTFLRRKGEKYNGFMDTIDTVETAWHLVEHRWVQVHYVRFP</sequence>
<dbReference type="AlphaFoldDB" id="A0A077ZIF6"/>
<feature type="domain" description="DRBM" evidence="2">
    <location>
        <begin position="137"/>
        <end position="206"/>
    </location>
</feature>
<name>A0A077ZIF6_TRITR</name>
<dbReference type="CDD" id="cd00048">
    <property type="entry name" value="DSRM_SF"/>
    <property type="match status" value="1"/>
</dbReference>
<accession>A0A077ZIF6</accession>
<evidence type="ECO:0000313" key="4">
    <source>
        <dbReference type="Proteomes" id="UP000030665"/>
    </source>
</evidence>